<dbReference type="RefSeq" id="WP_096353384.1">
    <property type="nucleotide sequence ID" value="NZ_AP017313.1"/>
</dbReference>
<gene>
    <name evidence="1" type="ORF">MgSA37_03353</name>
</gene>
<dbReference type="InterPro" id="IPR053865">
    <property type="entry name" value="DUF6934"/>
</dbReference>
<protein>
    <submittedName>
        <fullName evidence="1">Uncharacterized protein</fullName>
    </submittedName>
</protein>
<dbReference type="AlphaFoldDB" id="A0A0X8X4W6"/>
<name>A0A0X8X4W6_9SPHI</name>
<reference evidence="1 2" key="1">
    <citation type="submission" date="2015-12" db="EMBL/GenBank/DDBJ databases">
        <title>Genome sequence of Mucilaginibacter gotjawali.</title>
        <authorList>
            <person name="Lee J.S."/>
            <person name="Lee K.C."/>
            <person name="Kim K.K."/>
            <person name="Lee B.W."/>
        </authorList>
    </citation>
    <scope>NUCLEOTIDE SEQUENCE [LARGE SCALE GENOMIC DNA]</scope>
    <source>
        <strain evidence="1 2">SA3-7</strain>
    </source>
</reference>
<evidence type="ECO:0000313" key="1">
    <source>
        <dbReference type="EMBL" id="BAU55172.1"/>
    </source>
</evidence>
<organism evidence="1 2">
    <name type="scientific">Mucilaginibacter gotjawali</name>
    <dbReference type="NCBI Taxonomy" id="1550579"/>
    <lineage>
        <taxon>Bacteria</taxon>
        <taxon>Pseudomonadati</taxon>
        <taxon>Bacteroidota</taxon>
        <taxon>Sphingobacteriia</taxon>
        <taxon>Sphingobacteriales</taxon>
        <taxon>Sphingobacteriaceae</taxon>
        <taxon>Mucilaginibacter</taxon>
    </lineage>
</organism>
<proteinExistence type="predicted"/>
<dbReference type="Proteomes" id="UP000218263">
    <property type="component" value="Chromosome"/>
</dbReference>
<dbReference type="EMBL" id="AP017313">
    <property type="protein sequence ID" value="BAU55172.1"/>
    <property type="molecule type" value="Genomic_DNA"/>
</dbReference>
<dbReference type="OrthoDB" id="1343312at2"/>
<dbReference type="KEGG" id="mgot:MgSA37_03353"/>
<sequence length="153" mass="17547">MKQAKYQYRSEDLFHYYEFISEGPKGLIKKIIEYTETSTENVYNLGFGDYDELTKGVNDLSITNNGDSLKVLATVASTVYAFTEKYPEAWIFATGSTAVRTRLYRMGITNNLAEISEDFLVFGYNREGNWVPFVTGEDYEAFLLTKKDNKFAI</sequence>
<dbReference type="Pfam" id="PF22028">
    <property type="entry name" value="DUF6934"/>
    <property type="match status" value="1"/>
</dbReference>
<accession>A0A0X8X4W6</accession>
<evidence type="ECO:0000313" key="2">
    <source>
        <dbReference type="Proteomes" id="UP000218263"/>
    </source>
</evidence>
<keyword evidence="2" id="KW-1185">Reference proteome</keyword>